<protein>
    <recommendedName>
        <fullName evidence="1">Glycosyltransferase 2-like domain-containing protein</fullName>
    </recommendedName>
</protein>
<dbReference type="InterPro" id="IPR001173">
    <property type="entry name" value="Glyco_trans_2-like"/>
</dbReference>
<organism evidence="2 3">
    <name type="scientific">Pedobacter steynii</name>
    <dbReference type="NCBI Taxonomy" id="430522"/>
    <lineage>
        <taxon>Bacteria</taxon>
        <taxon>Pseudomonadati</taxon>
        <taxon>Bacteroidota</taxon>
        <taxon>Sphingobacteriia</taxon>
        <taxon>Sphingobacteriales</taxon>
        <taxon>Sphingobacteriaceae</taxon>
        <taxon>Pedobacter</taxon>
    </lineage>
</organism>
<evidence type="ECO:0000313" key="2">
    <source>
        <dbReference type="EMBL" id="AOM76058.1"/>
    </source>
</evidence>
<proteinExistence type="predicted"/>
<sequence>MNCSNPLISCICITSNRPITLQRALACFQRQDYPNTELVISYPEDDLLTKAVIDQIESSSIIRLIRIIHPKEEQLMLTKNTAINAAGGDFICIWNSDHWHHVNRISDQYRVLKNSPFRSSTLMHILLFDFKNQQTFYSAYRNWEETLLCEKQILLQAIYMDIERTNDHPVLHFLSAKNLLYHISESPHLYIYVYYHHNRFDEAHYQNCFFQSVLLEDINETVQDVVNMDYYLLGGLKSQSRFWDI</sequence>
<reference evidence="2 3" key="1">
    <citation type="submission" date="2016-08" db="EMBL/GenBank/DDBJ databases">
        <authorList>
            <person name="Seilhamer J.J."/>
        </authorList>
    </citation>
    <scope>NUCLEOTIDE SEQUENCE [LARGE SCALE GENOMIC DNA]</scope>
    <source>
        <strain evidence="2 3">DX4</strain>
    </source>
</reference>
<evidence type="ECO:0000313" key="3">
    <source>
        <dbReference type="Proteomes" id="UP000094313"/>
    </source>
</evidence>
<evidence type="ECO:0000259" key="1">
    <source>
        <dbReference type="Pfam" id="PF00535"/>
    </source>
</evidence>
<dbReference type="PANTHER" id="PTHR22916">
    <property type="entry name" value="GLYCOSYLTRANSFERASE"/>
    <property type="match status" value="1"/>
</dbReference>
<feature type="domain" description="Glycosyltransferase 2-like" evidence="1">
    <location>
        <begin position="9"/>
        <end position="117"/>
    </location>
</feature>
<dbReference type="PANTHER" id="PTHR22916:SF3">
    <property type="entry name" value="UDP-GLCNAC:BETAGAL BETA-1,3-N-ACETYLGLUCOSAMINYLTRANSFERASE-LIKE PROTEIN 1"/>
    <property type="match status" value="1"/>
</dbReference>
<accession>A0A1D7QBI4</accession>
<dbReference type="InterPro" id="IPR029044">
    <property type="entry name" value="Nucleotide-diphossugar_trans"/>
</dbReference>
<gene>
    <name evidence="2" type="ORF">BFS30_02080</name>
</gene>
<dbReference type="Proteomes" id="UP000094313">
    <property type="component" value="Chromosome"/>
</dbReference>
<dbReference type="Gene3D" id="3.90.550.10">
    <property type="entry name" value="Spore Coat Polysaccharide Biosynthesis Protein SpsA, Chain A"/>
    <property type="match status" value="1"/>
</dbReference>
<dbReference type="CDD" id="cd00761">
    <property type="entry name" value="Glyco_tranf_GTA_type"/>
    <property type="match status" value="1"/>
</dbReference>
<dbReference type="EMBL" id="CP017141">
    <property type="protein sequence ID" value="AOM76058.1"/>
    <property type="molecule type" value="Genomic_DNA"/>
</dbReference>
<dbReference type="RefSeq" id="WP_069377754.1">
    <property type="nucleotide sequence ID" value="NZ_CP017141.1"/>
</dbReference>
<dbReference type="AlphaFoldDB" id="A0A1D7QBI4"/>
<dbReference type="KEGG" id="psty:BFS30_02080"/>
<keyword evidence="3" id="KW-1185">Reference proteome</keyword>
<dbReference type="SUPFAM" id="SSF53448">
    <property type="entry name" value="Nucleotide-diphospho-sugar transferases"/>
    <property type="match status" value="1"/>
</dbReference>
<dbReference type="OrthoDB" id="597270at2"/>
<dbReference type="Pfam" id="PF00535">
    <property type="entry name" value="Glycos_transf_2"/>
    <property type="match status" value="1"/>
</dbReference>
<dbReference type="GO" id="GO:0016758">
    <property type="term" value="F:hexosyltransferase activity"/>
    <property type="evidence" value="ECO:0007669"/>
    <property type="project" value="UniProtKB-ARBA"/>
</dbReference>
<name>A0A1D7QBI4_9SPHI</name>